<proteinExistence type="predicted"/>
<dbReference type="EMBL" id="JBBPBN010000012">
    <property type="protein sequence ID" value="KAK9027167.1"/>
    <property type="molecule type" value="Genomic_DNA"/>
</dbReference>
<evidence type="ECO:0000313" key="2">
    <source>
        <dbReference type="Proteomes" id="UP001396334"/>
    </source>
</evidence>
<organism evidence="1 2">
    <name type="scientific">Hibiscus sabdariffa</name>
    <name type="common">roselle</name>
    <dbReference type="NCBI Taxonomy" id="183260"/>
    <lineage>
        <taxon>Eukaryota</taxon>
        <taxon>Viridiplantae</taxon>
        <taxon>Streptophyta</taxon>
        <taxon>Embryophyta</taxon>
        <taxon>Tracheophyta</taxon>
        <taxon>Spermatophyta</taxon>
        <taxon>Magnoliopsida</taxon>
        <taxon>eudicotyledons</taxon>
        <taxon>Gunneridae</taxon>
        <taxon>Pentapetalae</taxon>
        <taxon>rosids</taxon>
        <taxon>malvids</taxon>
        <taxon>Malvales</taxon>
        <taxon>Malvaceae</taxon>
        <taxon>Malvoideae</taxon>
        <taxon>Hibiscus</taxon>
    </lineage>
</organism>
<comment type="caution">
    <text evidence="1">The sequence shown here is derived from an EMBL/GenBank/DDBJ whole genome shotgun (WGS) entry which is preliminary data.</text>
</comment>
<dbReference type="Proteomes" id="UP001396334">
    <property type="component" value="Unassembled WGS sequence"/>
</dbReference>
<accession>A0ABR2SPU3</accession>
<keyword evidence="2" id="KW-1185">Reference proteome</keyword>
<evidence type="ECO:0000313" key="1">
    <source>
        <dbReference type="EMBL" id="KAK9027167.1"/>
    </source>
</evidence>
<name>A0ABR2SPU3_9ROSI</name>
<protein>
    <submittedName>
        <fullName evidence="1">Uncharacterized protein</fullName>
    </submittedName>
</protein>
<reference evidence="1 2" key="1">
    <citation type="journal article" date="2024" name="G3 (Bethesda)">
        <title>Genome assembly of Hibiscus sabdariffa L. provides insights into metabolisms of medicinal natural products.</title>
        <authorList>
            <person name="Kim T."/>
        </authorList>
    </citation>
    <scope>NUCLEOTIDE SEQUENCE [LARGE SCALE GENOMIC DNA]</scope>
    <source>
        <strain evidence="1">TK-2024</strain>
        <tissue evidence="1">Old leaves</tissue>
    </source>
</reference>
<sequence>MPSPDLTIPRSALKIQTTPFLKLTDLALNWSTGDVGFAQRLCRIESVSFSKSDMFMRFSKSKLGRHVPTRDASISKCVILYRQRCTGYRRTCESKHAYRETLARPLSVRNA</sequence>
<gene>
    <name evidence="1" type="ORF">V6N11_067010</name>
</gene>